<proteinExistence type="predicted"/>
<dbReference type="CDD" id="cd06850">
    <property type="entry name" value="biotinyl_domain"/>
    <property type="match status" value="1"/>
</dbReference>
<keyword evidence="4" id="KW-0378">Hydrolase</keyword>
<evidence type="ECO:0000256" key="7">
    <source>
        <dbReference type="PROSITE-ProRule" id="PRU00409"/>
    </source>
</evidence>
<dbReference type="Gene3D" id="3.30.470.20">
    <property type="entry name" value="ATP-grasp fold, B domain"/>
    <property type="match status" value="1"/>
</dbReference>
<dbReference type="NCBIfam" id="TIGR02712">
    <property type="entry name" value="urea_carbox"/>
    <property type="match status" value="1"/>
</dbReference>
<dbReference type="PROSITE" id="PS50979">
    <property type="entry name" value="BC"/>
    <property type="match status" value="1"/>
</dbReference>
<dbReference type="Pfam" id="PF02682">
    <property type="entry name" value="CT_C_D"/>
    <property type="match status" value="1"/>
</dbReference>
<dbReference type="InterPro" id="IPR011761">
    <property type="entry name" value="ATP-grasp"/>
</dbReference>
<dbReference type="SMART" id="SM00796">
    <property type="entry name" value="AHS1"/>
    <property type="match status" value="1"/>
</dbReference>
<dbReference type="Gene3D" id="2.40.50.100">
    <property type="match status" value="1"/>
</dbReference>
<protein>
    <submittedName>
        <fullName evidence="11">Urea carboxylase</fullName>
        <ecNumber evidence="11">6.3.4.6</ecNumber>
    </submittedName>
</protein>
<dbReference type="PROSITE" id="PS00866">
    <property type="entry name" value="CPSASE_1"/>
    <property type="match status" value="1"/>
</dbReference>
<evidence type="ECO:0000256" key="2">
    <source>
        <dbReference type="ARBA" id="ARBA00022598"/>
    </source>
</evidence>
<dbReference type="InterPro" id="IPR011053">
    <property type="entry name" value="Single_hybrid_motif"/>
</dbReference>
<keyword evidence="12" id="KW-1185">Reference proteome</keyword>
<dbReference type="PROSITE" id="PS00867">
    <property type="entry name" value="CPSASE_2"/>
    <property type="match status" value="1"/>
</dbReference>
<dbReference type="InterPro" id="IPR005479">
    <property type="entry name" value="CPAse_ATP-bd"/>
</dbReference>
<dbReference type="SUPFAM" id="SSF50891">
    <property type="entry name" value="Cyclophilin-like"/>
    <property type="match status" value="2"/>
</dbReference>
<dbReference type="SUPFAM" id="SSF51230">
    <property type="entry name" value="Single hybrid motif"/>
    <property type="match status" value="1"/>
</dbReference>
<dbReference type="SMART" id="SM00797">
    <property type="entry name" value="AHS2"/>
    <property type="match status" value="1"/>
</dbReference>
<dbReference type="EC" id="6.3.4.6" evidence="11"/>
<dbReference type="SMART" id="SM00878">
    <property type="entry name" value="Biotin_carb_C"/>
    <property type="match status" value="1"/>
</dbReference>
<evidence type="ECO:0000259" key="8">
    <source>
        <dbReference type="PROSITE" id="PS50968"/>
    </source>
</evidence>
<evidence type="ECO:0000259" key="9">
    <source>
        <dbReference type="PROSITE" id="PS50975"/>
    </source>
</evidence>
<dbReference type="Gene3D" id="3.30.1360.40">
    <property type="match status" value="1"/>
</dbReference>
<dbReference type="PANTHER" id="PTHR18866">
    <property type="entry name" value="CARBOXYLASE:PYRUVATE/ACETYL-COA/PROPIONYL-COA CARBOXYLASE"/>
    <property type="match status" value="1"/>
</dbReference>
<dbReference type="RefSeq" id="WP_342371878.1">
    <property type="nucleotide sequence ID" value="NZ_CP115965.1"/>
</dbReference>
<name>A0ABZ3C3W1_9ACTN</name>
<dbReference type="Pfam" id="PF02786">
    <property type="entry name" value="CPSase_L_D2"/>
    <property type="match status" value="1"/>
</dbReference>
<dbReference type="Proteomes" id="UP001434337">
    <property type="component" value="Chromosome"/>
</dbReference>
<dbReference type="InterPro" id="IPR000089">
    <property type="entry name" value="Biotin_lipoyl"/>
</dbReference>
<dbReference type="Gene3D" id="2.40.100.10">
    <property type="entry name" value="Cyclophilin-like"/>
    <property type="match status" value="2"/>
</dbReference>
<dbReference type="InterPro" id="IPR011764">
    <property type="entry name" value="Biotin_carboxylation_dom"/>
</dbReference>
<evidence type="ECO:0000256" key="4">
    <source>
        <dbReference type="ARBA" id="ARBA00022801"/>
    </source>
</evidence>
<dbReference type="PANTHER" id="PTHR18866:SF128">
    <property type="entry name" value="UREA AMIDOLYASE"/>
    <property type="match status" value="1"/>
</dbReference>
<dbReference type="Pfam" id="PF02785">
    <property type="entry name" value="Biotin_carb_C"/>
    <property type="match status" value="1"/>
</dbReference>
<dbReference type="SUPFAM" id="SSF56059">
    <property type="entry name" value="Glutathione synthetase ATP-binding domain-like"/>
    <property type="match status" value="1"/>
</dbReference>
<dbReference type="NCBIfam" id="TIGR00724">
    <property type="entry name" value="urea_amlyse_rel"/>
    <property type="match status" value="1"/>
</dbReference>
<feature type="domain" description="ATP-grasp" evidence="9">
    <location>
        <begin position="121"/>
        <end position="318"/>
    </location>
</feature>
<dbReference type="EMBL" id="CP115965">
    <property type="protein sequence ID" value="WZW97507.1"/>
    <property type="molecule type" value="Genomic_DNA"/>
</dbReference>
<evidence type="ECO:0000256" key="6">
    <source>
        <dbReference type="ARBA" id="ARBA00023267"/>
    </source>
</evidence>
<sequence>MSMGTLLVANRGEIAVRIMRSAKRLGMRTVAVFSDADRGALHVHEADVAVHIGGEAAAESYLRGDAIIAAAIQEGAGLIHPGYGFLSENADFARACDRAGRGFVGPTPEQLEVFGAKHTARDQAERAGVPLLPGSGLLASLEDALLEADRIGYPVMLKATAGGGGIGMQGCDTPEQLRTGWDNVRRLAGANFSSAGVFLERRVRRARHIEVQVFGDGHGRVVAMGDRDCSLQRRNQKVLEESPAPDLPEAVRTQITEAAVRLCEQVNYRSAGTVEYIYDAERHEAAFLEVNTRLQVEHPVTEARFGIDLVEWMIRLARGDRDVVSAPPPPRGAAVEARVYAENTDLGNLPSSGTVTAVSWPDGVRVDTWIEPGVTVSTSYDPLLAKVIVQGDDRAEAWSKLHAALRDTRVQGMATNLGLLRAASEDAEVLAGVHDTGTLSTVVNTEPRLEVIRSGVLCTIQDWPGRLGLWSVGIPPSGPMDDWSFRLGNVALGNDEGAPGLEITMGGSALRFHTPTRIMVTGAPTPLTLDGVQVTQWEPVAVGAGQILEVGQATAGMRSYLLVEGGLDVAPVLGSVSTFTDGEMGGTTGAALRPGDIVGLATPASPQAVKAVPAGQRPDFTDYWRIAAMEGPHAAPDFFTVDDMETFYATGWEVHFNSARTGVRLSGPRPRWARPDGGEAGLHPSNIHDTPYSVGAVDYTGDMPILLGPDGPSLGGFTCPATVPTGHRWKLGQLRPGNTVTFVPIGAPQAAALRERPWMSAAADKVPVTDGGVLLEMAPRSDRPSLTVRRQGDAAVLVEYGPMQLDLETRMRIHALSGAIADLRDAGRLAGTLEMTPGIRSLQIQVDPAVTTVEEMAQHVRAIEERLPATDELRVPSRVVHLPLSWDDPATREAIDRYMHGVRDDAPWCPWNIEFIRRINGLDSVEAVYRTVFDAEYLVMGLGDVYLGAPVATPLDPRHRLVTTKYNPARTWTAQNSVGIGGAYLCIYGMEGPGGYQFVGRTTQVWSTLRQRASFEEGTPWLLRFFDRIKWYPVSTEDLMEMRADMAAGRLQLRVSEGHFSVREYRQFLADHATEIEAARSRQRAAFAEERAAWEASGEFERAEEAAGAVVESVQVEIPDGCHAVEAQFAASVFRVDVCRGDLVRRGQRIASVEAMKMEAEILAPQDGEVVDVVVAPGAQVGPGSLLVILRPRELDQESAA</sequence>
<dbReference type="SUPFAM" id="SSF160467">
    <property type="entry name" value="PH0987 N-terminal domain-like"/>
    <property type="match status" value="1"/>
</dbReference>
<evidence type="ECO:0000256" key="5">
    <source>
        <dbReference type="ARBA" id="ARBA00022840"/>
    </source>
</evidence>
<dbReference type="InterPro" id="IPR014084">
    <property type="entry name" value="Urea_COase"/>
</dbReference>
<dbReference type="InterPro" id="IPR001882">
    <property type="entry name" value="Biotin_BS"/>
</dbReference>
<evidence type="ECO:0000256" key="1">
    <source>
        <dbReference type="ARBA" id="ARBA00001953"/>
    </source>
</evidence>
<dbReference type="InterPro" id="IPR003778">
    <property type="entry name" value="CT_A_B"/>
</dbReference>
<dbReference type="InterPro" id="IPR005481">
    <property type="entry name" value="BC-like_N"/>
</dbReference>
<dbReference type="InterPro" id="IPR003833">
    <property type="entry name" value="CT_C_D"/>
</dbReference>
<keyword evidence="6" id="KW-0092">Biotin</keyword>
<dbReference type="InterPro" id="IPR011054">
    <property type="entry name" value="Rudment_hybrid_motif"/>
</dbReference>
<accession>A0ABZ3C3W1</accession>
<dbReference type="InterPro" id="IPR016185">
    <property type="entry name" value="PreATP-grasp_dom_sf"/>
</dbReference>
<reference evidence="11 12" key="1">
    <citation type="journal article" date="2023" name="Environ Microbiome">
        <title>A coral-associated actinobacterium mitigates coral bleaching under heat stress.</title>
        <authorList>
            <person name="Li J."/>
            <person name="Zou Y."/>
            <person name="Li Q."/>
            <person name="Zhang J."/>
            <person name="Bourne D.G."/>
            <person name="Lyu Y."/>
            <person name="Liu C."/>
            <person name="Zhang S."/>
        </authorList>
    </citation>
    <scope>NUCLEOTIDE SEQUENCE [LARGE SCALE GENOMIC DNA]</scope>
    <source>
        <strain evidence="11 12">SCSIO 13291</strain>
    </source>
</reference>
<feature type="domain" description="Biotin carboxylation" evidence="10">
    <location>
        <begin position="2"/>
        <end position="444"/>
    </location>
</feature>
<dbReference type="PROSITE" id="PS50975">
    <property type="entry name" value="ATP_GRASP"/>
    <property type="match status" value="1"/>
</dbReference>
<organism evidence="11 12">
    <name type="scientific">Propioniciclava soli</name>
    <dbReference type="NCBI Taxonomy" id="2775081"/>
    <lineage>
        <taxon>Bacteria</taxon>
        <taxon>Bacillati</taxon>
        <taxon>Actinomycetota</taxon>
        <taxon>Actinomycetes</taxon>
        <taxon>Propionibacteriales</taxon>
        <taxon>Propionibacteriaceae</taxon>
        <taxon>Propioniciclava</taxon>
    </lineage>
</organism>
<comment type="cofactor">
    <cofactor evidence="1">
        <name>biotin</name>
        <dbReference type="ChEBI" id="CHEBI:57586"/>
    </cofactor>
</comment>
<dbReference type="Pfam" id="PF02626">
    <property type="entry name" value="CT_A_B"/>
    <property type="match status" value="1"/>
</dbReference>
<dbReference type="PROSITE" id="PS00188">
    <property type="entry name" value="BIOTIN"/>
    <property type="match status" value="1"/>
</dbReference>
<evidence type="ECO:0000256" key="3">
    <source>
        <dbReference type="ARBA" id="ARBA00022741"/>
    </source>
</evidence>
<keyword evidence="5 7" id="KW-0067">ATP-binding</keyword>
<dbReference type="SUPFAM" id="SSF52440">
    <property type="entry name" value="PreATP-grasp domain"/>
    <property type="match status" value="1"/>
</dbReference>
<dbReference type="InterPro" id="IPR050856">
    <property type="entry name" value="Biotin_carboxylase_complex"/>
</dbReference>
<keyword evidence="2 11" id="KW-0436">Ligase</keyword>
<dbReference type="PROSITE" id="PS50968">
    <property type="entry name" value="BIOTINYL_LIPOYL"/>
    <property type="match status" value="1"/>
</dbReference>
<dbReference type="InterPro" id="IPR005482">
    <property type="entry name" value="Biotin_COase_C"/>
</dbReference>
<feature type="domain" description="Lipoyl-binding" evidence="8">
    <location>
        <begin position="1113"/>
        <end position="1191"/>
    </location>
</feature>
<evidence type="ECO:0000313" key="11">
    <source>
        <dbReference type="EMBL" id="WZW97507.1"/>
    </source>
</evidence>
<dbReference type="InterPro" id="IPR029000">
    <property type="entry name" value="Cyclophilin-like_dom_sf"/>
</dbReference>
<evidence type="ECO:0000313" key="12">
    <source>
        <dbReference type="Proteomes" id="UP001434337"/>
    </source>
</evidence>
<dbReference type="GO" id="GO:0004847">
    <property type="term" value="F:urea carboxylase activity"/>
    <property type="evidence" value="ECO:0007669"/>
    <property type="project" value="UniProtKB-EC"/>
</dbReference>
<dbReference type="Pfam" id="PF00364">
    <property type="entry name" value="Biotin_lipoyl"/>
    <property type="match status" value="1"/>
</dbReference>
<keyword evidence="3 7" id="KW-0547">Nucleotide-binding</keyword>
<evidence type="ECO:0000259" key="10">
    <source>
        <dbReference type="PROSITE" id="PS50979"/>
    </source>
</evidence>
<dbReference type="Pfam" id="PF00289">
    <property type="entry name" value="Biotin_carb_N"/>
    <property type="match status" value="1"/>
</dbReference>
<gene>
    <name evidence="11" type="primary">uca</name>
    <name evidence="11" type="ORF">PCC79_11405</name>
</gene>
<dbReference type="SUPFAM" id="SSF51246">
    <property type="entry name" value="Rudiment single hybrid motif"/>
    <property type="match status" value="1"/>
</dbReference>